<evidence type="ECO:0000256" key="7">
    <source>
        <dbReference type="ARBA" id="ARBA00022475"/>
    </source>
</evidence>
<evidence type="ECO:0000256" key="13">
    <source>
        <dbReference type="SAM" id="Phobius"/>
    </source>
</evidence>
<feature type="transmembrane region" description="Helical" evidence="13">
    <location>
        <begin position="388"/>
        <end position="409"/>
    </location>
</feature>
<organism evidence="14 15">
    <name type="scientific">Anaerocolumna xylanovorans DSM 12503</name>
    <dbReference type="NCBI Taxonomy" id="1121345"/>
    <lineage>
        <taxon>Bacteria</taxon>
        <taxon>Bacillati</taxon>
        <taxon>Bacillota</taxon>
        <taxon>Clostridia</taxon>
        <taxon>Lachnospirales</taxon>
        <taxon>Lachnospiraceae</taxon>
        <taxon>Anaerocolumna</taxon>
    </lineage>
</organism>
<dbReference type="OrthoDB" id="62420at2"/>
<dbReference type="PIRSF" id="PIRSF006603">
    <property type="entry name" value="DinF"/>
    <property type="match status" value="1"/>
</dbReference>
<dbReference type="InterPro" id="IPR048279">
    <property type="entry name" value="MdtK-like"/>
</dbReference>
<keyword evidence="11 13" id="KW-0472">Membrane</keyword>
<keyword evidence="8 13" id="KW-0812">Transmembrane</keyword>
<dbReference type="InterPro" id="IPR050222">
    <property type="entry name" value="MATE_MdtK"/>
</dbReference>
<dbReference type="Pfam" id="PF01554">
    <property type="entry name" value="MatE"/>
    <property type="match status" value="2"/>
</dbReference>
<feature type="transmembrane region" description="Helical" evidence="13">
    <location>
        <begin position="195"/>
        <end position="215"/>
    </location>
</feature>
<gene>
    <name evidence="14" type="ORF">SAMN02745217_03601</name>
</gene>
<evidence type="ECO:0000256" key="9">
    <source>
        <dbReference type="ARBA" id="ARBA00022989"/>
    </source>
</evidence>
<proteinExistence type="inferred from homology"/>
<keyword evidence="6" id="KW-0050">Antiport</keyword>
<keyword evidence="10" id="KW-0406">Ion transport</keyword>
<feature type="transmembrane region" description="Helical" evidence="13">
    <location>
        <begin position="60"/>
        <end position="80"/>
    </location>
</feature>
<feature type="transmembrane region" description="Helical" evidence="13">
    <location>
        <begin position="415"/>
        <end position="439"/>
    </location>
</feature>
<name>A0A1M7YID6_9FIRM</name>
<dbReference type="AlphaFoldDB" id="A0A1M7YID6"/>
<evidence type="ECO:0000256" key="3">
    <source>
        <dbReference type="ARBA" id="ARBA00010199"/>
    </source>
</evidence>
<dbReference type="EMBL" id="FRFD01000011">
    <property type="protein sequence ID" value="SHO52349.1"/>
    <property type="molecule type" value="Genomic_DNA"/>
</dbReference>
<feature type="transmembrane region" description="Helical" evidence="13">
    <location>
        <begin position="15"/>
        <end position="40"/>
    </location>
</feature>
<protein>
    <recommendedName>
        <fullName evidence="4">Probable multidrug resistance protein NorM</fullName>
    </recommendedName>
    <alternativeName>
        <fullName evidence="12">Multidrug-efflux transporter</fullName>
    </alternativeName>
</protein>
<dbReference type="RefSeq" id="WP_073590432.1">
    <property type="nucleotide sequence ID" value="NZ_FRFD01000011.1"/>
</dbReference>
<dbReference type="PANTHER" id="PTHR43298">
    <property type="entry name" value="MULTIDRUG RESISTANCE PROTEIN NORM-RELATED"/>
    <property type="match status" value="1"/>
</dbReference>
<sequence length="449" mass="48587">MISPKEKPLFSNKELWNLMIPLVIEMALTLLVGMMDSIMVSSAGEAAVSGVSLVDTLMQLLIYVFAALATGGAVVAGQYLGNQKVDRARDAAGQLIWFSGLLSVLIAAAVLISKDMLLQVLFGKISIEVHDNADTYLMIVACSIPAIAIYEAGAAIFRTMGNSGITMRISLIMNVLHTIGNATLIYGFSMGTKGAAISTLISRTFAAVMITLLLLNKNQQLHIEKTFRYRFDRGLVKKILGIGVPNGIENGMFQLGKIMLLSLVAAFGTTAITANAVAQTIASIQVIPGSAIQLGIVTVISRCVGAKNYKQAKYYNRKLLISTYVALVVFDTLILGAISPILSLYHLSADTVKLTKQLVLCHTIGAIVIWPLTFDLPSSMRAAGDVKFAMIISVISMWVFRIGSGYLFAKFLSMGVLGIWIAMTVDWAFRAVVFSIRWLSGKWKDKSII</sequence>
<evidence type="ECO:0000256" key="10">
    <source>
        <dbReference type="ARBA" id="ARBA00023065"/>
    </source>
</evidence>
<dbReference type="Proteomes" id="UP000184612">
    <property type="component" value="Unassembled WGS sequence"/>
</dbReference>
<evidence type="ECO:0000256" key="2">
    <source>
        <dbReference type="ARBA" id="ARBA00004651"/>
    </source>
</evidence>
<dbReference type="NCBIfam" id="TIGR00797">
    <property type="entry name" value="matE"/>
    <property type="match status" value="1"/>
</dbReference>
<evidence type="ECO:0000313" key="14">
    <source>
        <dbReference type="EMBL" id="SHO52349.1"/>
    </source>
</evidence>
<evidence type="ECO:0000256" key="6">
    <source>
        <dbReference type="ARBA" id="ARBA00022449"/>
    </source>
</evidence>
<evidence type="ECO:0000256" key="4">
    <source>
        <dbReference type="ARBA" id="ARBA00020268"/>
    </source>
</evidence>
<evidence type="ECO:0000256" key="12">
    <source>
        <dbReference type="ARBA" id="ARBA00031636"/>
    </source>
</evidence>
<evidence type="ECO:0000256" key="11">
    <source>
        <dbReference type="ARBA" id="ARBA00023136"/>
    </source>
</evidence>
<reference evidence="14 15" key="1">
    <citation type="submission" date="2016-12" db="EMBL/GenBank/DDBJ databases">
        <authorList>
            <person name="Song W.-J."/>
            <person name="Kurnit D.M."/>
        </authorList>
    </citation>
    <scope>NUCLEOTIDE SEQUENCE [LARGE SCALE GENOMIC DNA]</scope>
    <source>
        <strain evidence="14 15">DSM 12503</strain>
    </source>
</reference>
<evidence type="ECO:0000256" key="8">
    <source>
        <dbReference type="ARBA" id="ARBA00022692"/>
    </source>
</evidence>
<dbReference type="PANTHER" id="PTHR43298:SF2">
    <property type="entry name" value="FMN_FAD EXPORTER YEEO-RELATED"/>
    <property type="match status" value="1"/>
</dbReference>
<dbReference type="GO" id="GO:0005886">
    <property type="term" value="C:plasma membrane"/>
    <property type="evidence" value="ECO:0007669"/>
    <property type="project" value="UniProtKB-SubCell"/>
</dbReference>
<feature type="transmembrane region" description="Helical" evidence="13">
    <location>
        <begin position="136"/>
        <end position="157"/>
    </location>
</feature>
<comment type="function">
    <text evidence="1">Multidrug efflux pump.</text>
</comment>
<feature type="transmembrane region" description="Helical" evidence="13">
    <location>
        <begin position="357"/>
        <end position="376"/>
    </location>
</feature>
<evidence type="ECO:0000256" key="1">
    <source>
        <dbReference type="ARBA" id="ARBA00003408"/>
    </source>
</evidence>
<keyword evidence="5" id="KW-0813">Transport</keyword>
<dbReference type="GO" id="GO:0006811">
    <property type="term" value="P:monoatomic ion transport"/>
    <property type="evidence" value="ECO:0007669"/>
    <property type="project" value="UniProtKB-KW"/>
</dbReference>
<dbReference type="GO" id="GO:0042910">
    <property type="term" value="F:xenobiotic transmembrane transporter activity"/>
    <property type="evidence" value="ECO:0007669"/>
    <property type="project" value="InterPro"/>
</dbReference>
<feature type="transmembrane region" description="Helical" evidence="13">
    <location>
        <begin position="324"/>
        <end position="345"/>
    </location>
</feature>
<keyword evidence="7" id="KW-1003">Cell membrane</keyword>
<feature type="transmembrane region" description="Helical" evidence="13">
    <location>
        <begin position="169"/>
        <end position="189"/>
    </location>
</feature>
<dbReference type="STRING" id="1121345.SAMN02745217_03601"/>
<evidence type="ECO:0000313" key="15">
    <source>
        <dbReference type="Proteomes" id="UP000184612"/>
    </source>
</evidence>
<keyword evidence="9 13" id="KW-1133">Transmembrane helix</keyword>
<feature type="transmembrane region" description="Helical" evidence="13">
    <location>
        <begin position="258"/>
        <end position="278"/>
    </location>
</feature>
<dbReference type="InterPro" id="IPR002528">
    <property type="entry name" value="MATE_fam"/>
</dbReference>
<feature type="transmembrane region" description="Helical" evidence="13">
    <location>
        <begin position="284"/>
        <end position="304"/>
    </location>
</feature>
<feature type="transmembrane region" description="Helical" evidence="13">
    <location>
        <begin position="92"/>
        <end position="112"/>
    </location>
</feature>
<evidence type="ECO:0000256" key="5">
    <source>
        <dbReference type="ARBA" id="ARBA00022448"/>
    </source>
</evidence>
<dbReference type="GO" id="GO:0015297">
    <property type="term" value="F:antiporter activity"/>
    <property type="evidence" value="ECO:0007669"/>
    <property type="project" value="UniProtKB-KW"/>
</dbReference>
<keyword evidence="15" id="KW-1185">Reference proteome</keyword>
<comment type="similarity">
    <text evidence="3">Belongs to the multi antimicrobial extrusion (MATE) (TC 2.A.66.1) family.</text>
</comment>
<dbReference type="CDD" id="cd13137">
    <property type="entry name" value="MATE_NorM_like"/>
    <property type="match status" value="1"/>
</dbReference>
<comment type="subcellular location">
    <subcellularLocation>
        <location evidence="2">Cell membrane</location>
        <topology evidence="2">Multi-pass membrane protein</topology>
    </subcellularLocation>
</comment>
<accession>A0A1M7YID6</accession>